<reference evidence="2 3" key="1">
    <citation type="submission" date="2021-04" db="EMBL/GenBank/DDBJ databases">
        <title>Draft genome sequence of Paenibacillus cisolokensis, LC2-13A.</title>
        <authorList>
            <person name="Uke A."/>
            <person name="Chhe C."/>
            <person name="Baramee S."/>
            <person name="Kosugi A."/>
        </authorList>
    </citation>
    <scope>NUCLEOTIDE SEQUENCE [LARGE SCALE GENOMIC DNA]</scope>
    <source>
        <strain evidence="2 3">LC2-13A</strain>
    </source>
</reference>
<sequence>MKSRQWRHALYLVAALAMLVYALPRLELGGGWSAESVFGLAWTVLALLAAGANLWMLIGQSEEKRRELERIRRAKWRMWQRGIERAGAVRRGRTES</sequence>
<protein>
    <submittedName>
        <fullName evidence="2">Uncharacterized protein</fullName>
    </submittedName>
</protein>
<keyword evidence="1" id="KW-0812">Transmembrane</keyword>
<accession>A0ABQ4NCU5</accession>
<proteinExistence type="predicted"/>
<organism evidence="2 3">
    <name type="scientific">Paenibacillus cisolokensis</name>
    <dbReference type="NCBI Taxonomy" id="1658519"/>
    <lineage>
        <taxon>Bacteria</taxon>
        <taxon>Bacillati</taxon>
        <taxon>Bacillota</taxon>
        <taxon>Bacilli</taxon>
        <taxon>Bacillales</taxon>
        <taxon>Paenibacillaceae</taxon>
        <taxon>Paenibacillus</taxon>
    </lineage>
</organism>
<comment type="caution">
    <text evidence="2">The sequence shown here is derived from an EMBL/GenBank/DDBJ whole genome shotgun (WGS) entry which is preliminary data.</text>
</comment>
<dbReference type="EMBL" id="BOVJ01000164">
    <property type="protein sequence ID" value="GIQ66039.1"/>
    <property type="molecule type" value="Genomic_DNA"/>
</dbReference>
<keyword evidence="1" id="KW-1133">Transmembrane helix</keyword>
<gene>
    <name evidence="2" type="ORF">PACILC2_46070</name>
</gene>
<name>A0ABQ4NCU5_9BACL</name>
<evidence type="ECO:0000313" key="2">
    <source>
        <dbReference type="EMBL" id="GIQ66039.1"/>
    </source>
</evidence>
<keyword evidence="3" id="KW-1185">Reference proteome</keyword>
<feature type="transmembrane region" description="Helical" evidence="1">
    <location>
        <begin position="38"/>
        <end position="58"/>
    </location>
</feature>
<keyword evidence="1" id="KW-0472">Membrane</keyword>
<evidence type="ECO:0000256" key="1">
    <source>
        <dbReference type="SAM" id="Phobius"/>
    </source>
</evidence>
<dbReference type="Proteomes" id="UP000680304">
    <property type="component" value="Unassembled WGS sequence"/>
</dbReference>
<dbReference type="RefSeq" id="WP_062491732.1">
    <property type="nucleotide sequence ID" value="NZ_BOVJ01000164.1"/>
</dbReference>
<evidence type="ECO:0000313" key="3">
    <source>
        <dbReference type="Proteomes" id="UP000680304"/>
    </source>
</evidence>